<protein>
    <submittedName>
        <fullName evidence="2">Uncharacterized protein</fullName>
    </submittedName>
</protein>
<dbReference type="EMBL" id="CAJNYV010005785">
    <property type="protein sequence ID" value="CAF3781385.1"/>
    <property type="molecule type" value="Genomic_DNA"/>
</dbReference>
<evidence type="ECO:0000313" key="4">
    <source>
        <dbReference type="Proteomes" id="UP000663865"/>
    </source>
</evidence>
<sequence>MMSSSSSSNAVASSLLHLSHPSTTSEAAKRQAREYALRVQQFRDQQRKVASARSVPAATVQYSINKNINAKKNTNKDGGAEEEDDDDDPLSNLFSNIGGPRLKNMTRPLPASANVVPALFSATQGQSTGSGDEVVETSTSRKKSPLPNVVVASGKNAAAASAAFAKKRPPSPTRKTTSLSKIKTTTIDTRSSSSPDLQLKKYFFGAETSISDGAAGENKTESNNNDNNLGLKLHVPQLEIDISSSGSKKKKFLKSETTITKPEKLDIFQEVKTPQQQNVQEKVKEVSPPTAA</sequence>
<feature type="region of interest" description="Disordered" evidence="1">
    <location>
        <begin position="122"/>
        <end position="147"/>
    </location>
</feature>
<organism evidence="2 4">
    <name type="scientific">Rotaria socialis</name>
    <dbReference type="NCBI Taxonomy" id="392032"/>
    <lineage>
        <taxon>Eukaryota</taxon>
        <taxon>Metazoa</taxon>
        <taxon>Spiralia</taxon>
        <taxon>Gnathifera</taxon>
        <taxon>Rotifera</taxon>
        <taxon>Eurotatoria</taxon>
        <taxon>Bdelloidea</taxon>
        <taxon>Philodinida</taxon>
        <taxon>Philodinidae</taxon>
        <taxon>Rotaria</taxon>
    </lineage>
</organism>
<feature type="compositionally biased region" description="Low complexity" evidence="1">
    <location>
        <begin position="1"/>
        <end position="25"/>
    </location>
</feature>
<feature type="region of interest" description="Disordered" evidence="1">
    <location>
        <begin position="162"/>
        <end position="194"/>
    </location>
</feature>
<name>A0A819A3M6_9BILA</name>
<feature type="non-terminal residue" evidence="2">
    <location>
        <position position="292"/>
    </location>
</feature>
<feature type="region of interest" description="Disordered" evidence="1">
    <location>
        <begin position="1"/>
        <end position="32"/>
    </location>
</feature>
<evidence type="ECO:0000313" key="2">
    <source>
        <dbReference type="EMBL" id="CAF3781385.1"/>
    </source>
</evidence>
<proteinExistence type="predicted"/>
<gene>
    <name evidence="2" type="ORF">KIK155_LOCUS31378</name>
    <name evidence="3" type="ORF">TOA249_LOCUS27584</name>
</gene>
<dbReference type="AlphaFoldDB" id="A0A819A3M6"/>
<feature type="region of interest" description="Disordered" evidence="1">
    <location>
        <begin position="263"/>
        <end position="292"/>
    </location>
</feature>
<dbReference type="EMBL" id="CAJOBS010003553">
    <property type="protein sequence ID" value="CAF4859642.1"/>
    <property type="molecule type" value="Genomic_DNA"/>
</dbReference>
<dbReference type="Proteomes" id="UP000663838">
    <property type="component" value="Unassembled WGS sequence"/>
</dbReference>
<comment type="caution">
    <text evidence="2">The sequence shown here is derived from an EMBL/GenBank/DDBJ whole genome shotgun (WGS) entry which is preliminary data.</text>
</comment>
<feature type="compositionally biased region" description="Acidic residues" evidence="1">
    <location>
        <begin position="80"/>
        <end position="89"/>
    </location>
</feature>
<accession>A0A819A3M6</accession>
<reference evidence="2" key="1">
    <citation type="submission" date="2021-02" db="EMBL/GenBank/DDBJ databases">
        <authorList>
            <person name="Nowell W R."/>
        </authorList>
    </citation>
    <scope>NUCLEOTIDE SEQUENCE</scope>
</reference>
<feature type="compositionally biased region" description="Low complexity" evidence="1">
    <location>
        <begin position="173"/>
        <end position="189"/>
    </location>
</feature>
<evidence type="ECO:0000313" key="3">
    <source>
        <dbReference type="EMBL" id="CAF4859642.1"/>
    </source>
</evidence>
<dbReference type="Proteomes" id="UP000663865">
    <property type="component" value="Unassembled WGS sequence"/>
</dbReference>
<evidence type="ECO:0000256" key="1">
    <source>
        <dbReference type="SAM" id="MobiDB-lite"/>
    </source>
</evidence>
<feature type="region of interest" description="Disordered" evidence="1">
    <location>
        <begin position="44"/>
        <end position="108"/>
    </location>
</feature>